<protein>
    <submittedName>
        <fullName evidence="2">Glycylpeptide N-tetradecanoyltransferase</fullName>
    </submittedName>
</protein>
<evidence type="ECO:0000313" key="3">
    <source>
        <dbReference type="Proteomes" id="UP001629113"/>
    </source>
</evidence>
<organism evidence="2 3">
    <name type="scientific">Phlyctema vagabunda</name>
    <dbReference type="NCBI Taxonomy" id="108571"/>
    <lineage>
        <taxon>Eukaryota</taxon>
        <taxon>Fungi</taxon>
        <taxon>Dikarya</taxon>
        <taxon>Ascomycota</taxon>
        <taxon>Pezizomycotina</taxon>
        <taxon>Leotiomycetes</taxon>
        <taxon>Helotiales</taxon>
        <taxon>Dermateaceae</taxon>
        <taxon>Phlyctema</taxon>
    </lineage>
</organism>
<proteinExistence type="predicted"/>
<feature type="domain" description="AB hydrolase-1" evidence="1">
    <location>
        <begin position="74"/>
        <end position="318"/>
    </location>
</feature>
<dbReference type="Gene3D" id="3.40.50.1820">
    <property type="entry name" value="alpha/beta hydrolase"/>
    <property type="match status" value="1"/>
</dbReference>
<feature type="non-terminal residue" evidence="2">
    <location>
        <position position="1"/>
    </location>
</feature>
<dbReference type="PANTHER" id="PTHR43433">
    <property type="entry name" value="HYDROLASE, ALPHA/BETA FOLD FAMILY PROTEIN"/>
    <property type="match status" value="1"/>
</dbReference>
<name>A0ABR4PU21_9HELO</name>
<gene>
    <name evidence="2" type="ORF">PVAG01_00368</name>
</gene>
<evidence type="ECO:0000259" key="1">
    <source>
        <dbReference type="Pfam" id="PF00561"/>
    </source>
</evidence>
<accession>A0ABR4PU21</accession>
<evidence type="ECO:0000313" key="2">
    <source>
        <dbReference type="EMBL" id="KAL3426859.1"/>
    </source>
</evidence>
<dbReference type="PANTHER" id="PTHR43433:SF5">
    <property type="entry name" value="AB HYDROLASE-1 DOMAIN-CONTAINING PROTEIN"/>
    <property type="match status" value="1"/>
</dbReference>
<sequence length="342" mass="38609">AEILAHPSYEDTIWKLKPTQSGLLPVAKSRGGPIKISWEVHGHGDIKLVWIMGLGTIKTAWQRQTLLYGHEQGDRYSSLIFDNRGMGDSDKPIMRYSTKEMALDLVELLDHLGWTNERQLHVTGVSMGGMIAQELAYLIPTRISSLNLISTAARIENTTSFVENLRTRINMFIPKSLDRSITDAARSLFSDTWLADVDQTKVPDASTPGVELPPSGRYGTFETNFQSFAAQELTKRLDLERFQKKGFMLQAIAAGWHHKSPEQLREIGDRVGRERIMVLHGSMDNMITVPHGRKLIDELQPGTGIIKEGRGHVLMLEERDFHNEMIEKMFRKGEELKDAGFA</sequence>
<keyword evidence="3" id="KW-1185">Reference proteome</keyword>
<dbReference type="InterPro" id="IPR029058">
    <property type="entry name" value="AB_hydrolase_fold"/>
</dbReference>
<dbReference type="EMBL" id="JBFCZG010000001">
    <property type="protein sequence ID" value="KAL3426859.1"/>
    <property type="molecule type" value="Genomic_DNA"/>
</dbReference>
<dbReference type="Pfam" id="PF00561">
    <property type="entry name" value="Abhydrolase_1"/>
    <property type="match status" value="1"/>
</dbReference>
<dbReference type="SUPFAM" id="SSF53474">
    <property type="entry name" value="alpha/beta-Hydrolases"/>
    <property type="match status" value="1"/>
</dbReference>
<comment type="caution">
    <text evidence="2">The sequence shown here is derived from an EMBL/GenBank/DDBJ whole genome shotgun (WGS) entry which is preliminary data.</text>
</comment>
<dbReference type="Proteomes" id="UP001629113">
    <property type="component" value="Unassembled WGS sequence"/>
</dbReference>
<reference evidence="2 3" key="1">
    <citation type="submission" date="2024-06" db="EMBL/GenBank/DDBJ databases">
        <title>Complete genome of Phlyctema vagabunda strain 19-DSS-EL-015.</title>
        <authorList>
            <person name="Fiorenzani C."/>
        </authorList>
    </citation>
    <scope>NUCLEOTIDE SEQUENCE [LARGE SCALE GENOMIC DNA]</scope>
    <source>
        <strain evidence="2 3">19-DSS-EL-015</strain>
    </source>
</reference>
<dbReference type="InterPro" id="IPR000073">
    <property type="entry name" value="AB_hydrolase_1"/>
</dbReference>
<dbReference type="InterPro" id="IPR050471">
    <property type="entry name" value="AB_hydrolase"/>
</dbReference>